<dbReference type="Pfam" id="PF08241">
    <property type="entry name" value="Methyltransf_11"/>
    <property type="match status" value="1"/>
</dbReference>
<protein>
    <submittedName>
        <fullName evidence="2">Methyltransferase domain-containing protein</fullName>
    </submittedName>
</protein>
<proteinExistence type="predicted"/>
<dbReference type="CDD" id="cd02440">
    <property type="entry name" value="AdoMet_MTases"/>
    <property type="match status" value="1"/>
</dbReference>
<dbReference type="Proteomes" id="UP000184016">
    <property type="component" value="Unassembled WGS sequence"/>
</dbReference>
<dbReference type="Gene3D" id="3.40.50.150">
    <property type="entry name" value="Vaccinia Virus protein VP39"/>
    <property type="match status" value="1"/>
</dbReference>
<evidence type="ECO:0000259" key="1">
    <source>
        <dbReference type="Pfam" id="PF08241"/>
    </source>
</evidence>
<evidence type="ECO:0000313" key="3">
    <source>
        <dbReference type="Proteomes" id="UP000184016"/>
    </source>
</evidence>
<feature type="domain" description="Methyltransferase type 11" evidence="1">
    <location>
        <begin position="49"/>
        <end position="145"/>
    </location>
</feature>
<dbReference type="GO" id="GO:0008168">
    <property type="term" value="F:methyltransferase activity"/>
    <property type="evidence" value="ECO:0007669"/>
    <property type="project" value="UniProtKB-KW"/>
</dbReference>
<dbReference type="RefSeq" id="WP_072875062.1">
    <property type="nucleotide sequence ID" value="NZ_FRAF01000027.1"/>
</dbReference>
<organism evidence="2 3">
    <name type="scientific">Alicyclobacillus tolerans</name>
    <dbReference type="NCBI Taxonomy" id="90970"/>
    <lineage>
        <taxon>Bacteria</taxon>
        <taxon>Bacillati</taxon>
        <taxon>Bacillota</taxon>
        <taxon>Bacilli</taxon>
        <taxon>Bacillales</taxon>
        <taxon>Alicyclobacillaceae</taxon>
        <taxon>Alicyclobacillus</taxon>
    </lineage>
</organism>
<dbReference type="PANTHER" id="PTHR43591">
    <property type="entry name" value="METHYLTRANSFERASE"/>
    <property type="match status" value="1"/>
</dbReference>
<sequence>MIDKWGRERFEFVQDPIDFFDLMGQAAWHRELQMTCLHTASIREMDDVVDMACGAGWLGLYLAHRVNTVYFVDKDERMVERARRNAIKYKIDNVAFQVADASHLPYPDYRFSVIFCVNLLFLLDDPLKAIREMMRTLKPGGRLIMVNPSRNMNLWAAEQYCMNNGITQLDKDMFVSWAATAARCNPLMIRSLENPQIPEAELIKQHYMLGGLASFVRVVKRKELPTA</sequence>
<dbReference type="EMBL" id="FRAF01000027">
    <property type="protein sequence ID" value="SHK91651.1"/>
    <property type="molecule type" value="Genomic_DNA"/>
</dbReference>
<evidence type="ECO:0000313" key="2">
    <source>
        <dbReference type="EMBL" id="SHK91651.1"/>
    </source>
</evidence>
<gene>
    <name evidence="2" type="ORF">SAMN05443507_1278</name>
</gene>
<dbReference type="InterPro" id="IPR013216">
    <property type="entry name" value="Methyltransf_11"/>
</dbReference>
<dbReference type="SUPFAM" id="SSF53335">
    <property type="entry name" value="S-adenosyl-L-methionine-dependent methyltransferases"/>
    <property type="match status" value="1"/>
</dbReference>
<dbReference type="AlphaFoldDB" id="A0A1M6WD70"/>
<accession>A0A1M6WD70</accession>
<keyword evidence="3" id="KW-1185">Reference proteome</keyword>
<dbReference type="InterPro" id="IPR029063">
    <property type="entry name" value="SAM-dependent_MTases_sf"/>
</dbReference>
<dbReference type="STRING" id="1830138.SAMN05443507_1278"/>
<keyword evidence="2" id="KW-0808">Transferase</keyword>
<keyword evidence="2" id="KW-0489">Methyltransferase</keyword>
<name>A0A1M6WD70_9BACL</name>
<reference evidence="3" key="1">
    <citation type="submission" date="2016-11" db="EMBL/GenBank/DDBJ databases">
        <authorList>
            <person name="Varghese N."/>
            <person name="Submissions S."/>
        </authorList>
    </citation>
    <scope>NUCLEOTIDE SEQUENCE [LARGE SCALE GENOMIC DNA]</scope>
    <source>
        <strain evidence="3">USBA-503</strain>
    </source>
</reference>
<dbReference type="GO" id="GO:0032259">
    <property type="term" value="P:methylation"/>
    <property type="evidence" value="ECO:0007669"/>
    <property type="project" value="UniProtKB-KW"/>
</dbReference>